<evidence type="ECO:0000313" key="2">
    <source>
        <dbReference type="EMBL" id="KKW73107.1"/>
    </source>
</evidence>
<keyword evidence="1" id="KW-0472">Membrane</keyword>
<evidence type="ECO:0000256" key="1">
    <source>
        <dbReference type="SAM" id="Phobius"/>
    </source>
</evidence>
<gene>
    <name evidence="2" type="ORF">VN93_1212</name>
</gene>
<organism evidence="2 3">
    <name type="scientific">Lactococcus lactis subsp. cremoris</name>
    <name type="common">Streptococcus cremoris</name>
    <dbReference type="NCBI Taxonomy" id="1359"/>
    <lineage>
        <taxon>Bacteria</taxon>
        <taxon>Bacillati</taxon>
        <taxon>Bacillota</taxon>
        <taxon>Bacilli</taxon>
        <taxon>Lactobacillales</taxon>
        <taxon>Streptococcaceae</taxon>
        <taxon>Lactococcus</taxon>
    </lineage>
</organism>
<comment type="caution">
    <text evidence="2">The sequence shown here is derived from an EMBL/GenBank/DDBJ whole genome shotgun (WGS) entry which is preliminary data.</text>
</comment>
<keyword evidence="1" id="KW-1133">Transmembrane helix</keyword>
<sequence length="162" mass="18856">MTDNKQKNIIKLWQICLVFLFWIGAMFLPATINQIKFGTNFDLAKSLENYFFYLWVQKPVTSTLLILLLLWIILSCLRKWKITPFLSFSFMLLYIYDLFLEVVLGRIFVGVSLKLALSPETFIGLWRTLGLGFFLTSLLGSCFSILLFVYLMNLSSLPKKLK</sequence>
<dbReference type="RefSeq" id="WP_046781300.1">
    <property type="nucleotide sequence ID" value="NZ_LAVW01000111.1"/>
</dbReference>
<feature type="transmembrane region" description="Helical" evidence="1">
    <location>
        <begin position="129"/>
        <end position="152"/>
    </location>
</feature>
<name>A0ABR5EHF0_LACLC</name>
<proteinExistence type="predicted"/>
<dbReference type="EMBL" id="LAVW01000111">
    <property type="protein sequence ID" value="KKW73107.1"/>
    <property type="molecule type" value="Genomic_DNA"/>
</dbReference>
<evidence type="ECO:0000313" key="3">
    <source>
        <dbReference type="Proteomes" id="UP000034513"/>
    </source>
</evidence>
<feature type="transmembrane region" description="Helical" evidence="1">
    <location>
        <begin position="85"/>
        <end position="109"/>
    </location>
</feature>
<dbReference type="Proteomes" id="UP000034513">
    <property type="component" value="Unassembled WGS sequence"/>
</dbReference>
<accession>A0ABR5EHF0</accession>
<keyword evidence="3" id="KW-1185">Reference proteome</keyword>
<feature type="transmembrane region" description="Helical" evidence="1">
    <location>
        <begin position="12"/>
        <end position="32"/>
    </location>
</feature>
<reference evidence="2 3" key="1">
    <citation type="submission" date="2015-04" db="EMBL/GenBank/DDBJ databases">
        <title>Evaluation of non-dairy Lactococcus lactis with potential dairy applications reveals extensive phenotype-genotype disparity.</title>
        <authorList>
            <person name="Cavanagh D."/>
            <person name="Casey A."/>
            <person name="Altermann E."/>
            <person name="Cotter P."/>
            <person name="Fitzgerald G.F."/>
            <person name="McAuliffe O."/>
        </authorList>
    </citation>
    <scope>NUCLEOTIDE SEQUENCE [LARGE SCALE GENOMIC DNA]</scope>
    <source>
        <strain evidence="2 3">DPC6856</strain>
    </source>
</reference>
<protein>
    <submittedName>
        <fullName evidence="2">Uncharacterized protein</fullName>
    </submittedName>
</protein>
<keyword evidence="1" id="KW-0812">Transmembrane</keyword>
<feature type="transmembrane region" description="Helical" evidence="1">
    <location>
        <begin position="52"/>
        <end position="73"/>
    </location>
</feature>